<feature type="domain" description="Aldehyde dehydrogenase" evidence="8">
    <location>
        <begin position="18"/>
        <end position="435"/>
    </location>
</feature>
<keyword evidence="10" id="KW-1185">Reference proteome</keyword>
<dbReference type="GO" id="GO:0004029">
    <property type="term" value="F:aldehyde dehydrogenase (NAD+) activity"/>
    <property type="evidence" value="ECO:0007669"/>
    <property type="project" value="TreeGrafter"/>
</dbReference>
<evidence type="ECO:0000313" key="9">
    <source>
        <dbReference type="EMBL" id="CAG9329530.1"/>
    </source>
</evidence>
<dbReference type="PROSITE" id="PS00687">
    <property type="entry name" value="ALDEHYDE_DEHYDR_GLU"/>
    <property type="match status" value="1"/>
</dbReference>
<dbReference type="InterPro" id="IPR029510">
    <property type="entry name" value="Ald_DH_CS_GLU"/>
</dbReference>
<dbReference type="GO" id="GO:0005737">
    <property type="term" value="C:cytoplasm"/>
    <property type="evidence" value="ECO:0007669"/>
    <property type="project" value="TreeGrafter"/>
</dbReference>
<accession>A0AAU9JVH4</accession>
<proteinExistence type="inferred from homology"/>
<evidence type="ECO:0000256" key="6">
    <source>
        <dbReference type="RuleBase" id="RU003345"/>
    </source>
</evidence>
<dbReference type="PIRSF" id="PIRSF036492">
    <property type="entry name" value="ALDH"/>
    <property type="match status" value="1"/>
</dbReference>
<evidence type="ECO:0000256" key="4">
    <source>
        <dbReference type="PIRSR" id="PIRSR036492-1"/>
    </source>
</evidence>
<dbReference type="GO" id="GO:0006081">
    <property type="term" value="P:aldehyde metabolic process"/>
    <property type="evidence" value="ECO:0007669"/>
    <property type="project" value="InterPro"/>
</dbReference>
<dbReference type="InterPro" id="IPR016161">
    <property type="entry name" value="Ald_DH/histidinol_DH"/>
</dbReference>
<dbReference type="PANTHER" id="PTHR43570">
    <property type="entry name" value="ALDEHYDE DEHYDROGENASE"/>
    <property type="match status" value="1"/>
</dbReference>
<feature type="active site" evidence="4">
    <location>
        <position position="249"/>
    </location>
</feature>
<gene>
    <name evidence="9" type="ORF">BSTOLATCC_MIC49163</name>
</gene>
<dbReference type="InterPro" id="IPR015590">
    <property type="entry name" value="Aldehyde_DH_dom"/>
</dbReference>
<dbReference type="SUPFAM" id="SSF53720">
    <property type="entry name" value="ALDH-like"/>
    <property type="match status" value="1"/>
</dbReference>
<evidence type="ECO:0000313" key="10">
    <source>
        <dbReference type="Proteomes" id="UP001162131"/>
    </source>
</evidence>
<feature type="transmembrane region" description="Helical" evidence="7">
    <location>
        <begin position="482"/>
        <end position="503"/>
    </location>
</feature>
<reference evidence="9" key="1">
    <citation type="submission" date="2021-09" db="EMBL/GenBank/DDBJ databases">
        <authorList>
            <consortium name="AG Swart"/>
            <person name="Singh M."/>
            <person name="Singh A."/>
            <person name="Seah K."/>
            <person name="Emmerich C."/>
        </authorList>
    </citation>
    <scope>NUCLEOTIDE SEQUENCE</scope>
    <source>
        <strain evidence="9">ATCC30299</strain>
    </source>
</reference>
<dbReference type="FunFam" id="3.40.309.10:FF:000003">
    <property type="entry name" value="Aldehyde dehydrogenase"/>
    <property type="match status" value="1"/>
</dbReference>
<evidence type="ECO:0000256" key="5">
    <source>
        <dbReference type="PROSITE-ProRule" id="PRU10007"/>
    </source>
</evidence>
<dbReference type="InterPro" id="IPR016162">
    <property type="entry name" value="Ald_DH_N"/>
</dbReference>
<sequence>MEPIDPSILIEDVLTSLRTSFESRKTREYAYRVALLKKFREAVTENENQIIESLKQDLGRCEFLTRVCEIDSLTANIDYQIKNLKSFMSPEDHDIPLAMAPAKAQVIHEPYGVALVMGSWNFPFSTTLNPVICAIAAGNCVCVKPSEISPSTSHAIKTIVSQLDPETVSCIEGGPKIAELLLKQRWDVIAFTGSPEKGKLVAKAASEHLTPTILELGGKNPVIVDEMVNLDLAAMRIVQTRFLNVGQLCLSPEYVFVHHSMLNDFLQKLQLYIKQFYGENPKNSPDYGRIINEAHTWRILKLLERHEGELIVGGDADIESKYISPTVILNPSPESELCRQEVFGPILTVFTYTNIDECISYINAREKPLALYYYGNNTKTMEKVKQNTSSGHFSCNESAFNYSCVDLPFGGVGQSGMSMIFSKYGFEAMSHQKSVLIKGNFNGYPVSLRYPPYTPEKVASFNKLKALTQFSLWQALKFGKRFLIVLVIVLFATKTRILQKLWLLRYLLKR</sequence>
<dbReference type="PANTHER" id="PTHR43570:SF16">
    <property type="entry name" value="ALDEHYDE DEHYDROGENASE TYPE III, ISOFORM Q"/>
    <property type="match status" value="1"/>
</dbReference>
<dbReference type="Gene3D" id="3.40.309.10">
    <property type="entry name" value="Aldehyde Dehydrogenase, Chain A, domain 2"/>
    <property type="match status" value="1"/>
</dbReference>
<evidence type="ECO:0000256" key="1">
    <source>
        <dbReference type="ARBA" id="ARBA00009986"/>
    </source>
</evidence>
<comment type="caution">
    <text evidence="9">The sequence shown here is derived from an EMBL/GenBank/DDBJ whole genome shotgun (WGS) entry which is preliminary data.</text>
</comment>
<dbReference type="Pfam" id="PF00171">
    <property type="entry name" value="Aldedh"/>
    <property type="match status" value="1"/>
</dbReference>
<dbReference type="AlphaFoldDB" id="A0AAU9JVH4"/>
<feature type="active site" evidence="4 5">
    <location>
        <position position="215"/>
    </location>
</feature>
<dbReference type="Gene3D" id="3.40.605.10">
    <property type="entry name" value="Aldehyde Dehydrogenase, Chain A, domain 1"/>
    <property type="match status" value="1"/>
</dbReference>
<evidence type="ECO:0000256" key="2">
    <source>
        <dbReference type="ARBA" id="ARBA00023002"/>
    </source>
</evidence>
<evidence type="ECO:0000259" key="8">
    <source>
        <dbReference type="Pfam" id="PF00171"/>
    </source>
</evidence>
<evidence type="ECO:0000256" key="7">
    <source>
        <dbReference type="SAM" id="Phobius"/>
    </source>
</evidence>
<keyword evidence="2 3" id="KW-0560">Oxidoreductase</keyword>
<protein>
    <recommendedName>
        <fullName evidence="3">Aldehyde dehydrogenase</fullName>
    </recommendedName>
</protein>
<dbReference type="Proteomes" id="UP001162131">
    <property type="component" value="Unassembled WGS sequence"/>
</dbReference>
<keyword evidence="7" id="KW-0812">Transmembrane</keyword>
<keyword evidence="7" id="KW-1133">Transmembrane helix</keyword>
<dbReference type="EMBL" id="CAJZBQ010000048">
    <property type="protein sequence ID" value="CAG9329530.1"/>
    <property type="molecule type" value="Genomic_DNA"/>
</dbReference>
<organism evidence="9 10">
    <name type="scientific">Blepharisma stoltei</name>
    <dbReference type="NCBI Taxonomy" id="1481888"/>
    <lineage>
        <taxon>Eukaryota</taxon>
        <taxon>Sar</taxon>
        <taxon>Alveolata</taxon>
        <taxon>Ciliophora</taxon>
        <taxon>Postciliodesmatophora</taxon>
        <taxon>Heterotrichea</taxon>
        <taxon>Heterotrichida</taxon>
        <taxon>Blepharismidae</taxon>
        <taxon>Blepharisma</taxon>
    </lineage>
</organism>
<keyword evidence="7" id="KW-0472">Membrane</keyword>
<name>A0AAU9JVH4_9CILI</name>
<dbReference type="InterPro" id="IPR016163">
    <property type="entry name" value="Ald_DH_C"/>
</dbReference>
<comment type="similarity">
    <text evidence="1 3 6">Belongs to the aldehyde dehydrogenase family.</text>
</comment>
<dbReference type="CDD" id="cd07087">
    <property type="entry name" value="ALDH_F3-13-14_CALDH-like"/>
    <property type="match status" value="1"/>
</dbReference>
<evidence type="ECO:0000256" key="3">
    <source>
        <dbReference type="PIRNR" id="PIRNR036492"/>
    </source>
</evidence>
<dbReference type="InterPro" id="IPR012394">
    <property type="entry name" value="Aldehyde_DH_NAD(P)"/>
</dbReference>